<name>A0A173R4Y3_9FIRM</name>
<dbReference type="Gene3D" id="3.40.50.11220">
    <property type="match status" value="1"/>
</dbReference>
<evidence type="ECO:0000259" key="1">
    <source>
        <dbReference type="Pfam" id="PF01890"/>
    </source>
</evidence>
<dbReference type="PANTHER" id="PTHR37477:SF1">
    <property type="entry name" value="COBALT-PRECORRIN-5A HYDROLASE"/>
    <property type="match status" value="1"/>
</dbReference>
<dbReference type="Gene3D" id="3.30.420.180">
    <property type="entry name" value="CobE/GbiG C-terminal domain"/>
    <property type="match status" value="1"/>
</dbReference>
<dbReference type="AlphaFoldDB" id="A0A173R4Y3"/>
<dbReference type="GO" id="GO:0009236">
    <property type="term" value="P:cobalamin biosynthetic process"/>
    <property type="evidence" value="ECO:0007669"/>
    <property type="project" value="InterPro"/>
</dbReference>
<dbReference type="InterPro" id="IPR052553">
    <property type="entry name" value="CbiG_hydrolase"/>
</dbReference>
<gene>
    <name evidence="3" type="ORF">ERS852582_00266</name>
</gene>
<dbReference type="InterPro" id="IPR036518">
    <property type="entry name" value="CobE/GbiG_C_sf"/>
</dbReference>
<evidence type="ECO:0000313" key="4">
    <source>
        <dbReference type="Proteomes" id="UP000095649"/>
    </source>
</evidence>
<proteinExistence type="predicted"/>
<dbReference type="InterPro" id="IPR002750">
    <property type="entry name" value="CobE/GbiG_C"/>
</dbReference>
<dbReference type="SUPFAM" id="SSF159664">
    <property type="entry name" value="CobE/GbiG C-terminal domain-like"/>
    <property type="match status" value="1"/>
</dbReference>
<dbReference type="Pfam" id="PF01890">
    <property type="entry name" value="CbiG_C"/>
    <property type="match status" value="1"/>
</dbReference>
<dbReference type="OrthoDB" id="9781023at2"/>
<evidence type="ECO:0000313" key="3">
    <source>
        <dbReference type="EMBL" id="CUM72963.1"/>
    </source>
</evidence>
<dbReference type="Proteomes" id="UP000095649">
    <property type="component" value="Unassembled WGS sequence"/>
</dbReference>
<sequence length="332" mass="34775">MTRAYLAFTETGLALAKRLAVSLPGSVARCGQNGISLAEWTSSQFVQSDALIFVGAVGIAVRAIAPHCRSKTTDPAVVVVDECGRFAVPILSGHLGGANDLARAIAAVCGAVPVITTATDAHGIFAVDEWAKHQNCMVLEPERIKLVSGKLLAGQPIYYRADFPVTGTVPAGLFPADTPEKADFALTLCPTGQALHLVPRIGVLGIGCKRGTSADTLEAAFAAFCARHGFAAQAVTAAASIDLKQNEPGLLAFCLAHGWPVRFYSAAQLRSAPGQFTPSSFVQSVTGVDNVCERAAVLDAGGNLFYPKFACNGATFALACRPFAPDWRWQNA</sequence>
<organism evidence="3 4">
    <name type="scientific">Faecalibacterium prausnitzii</name>
    <dbReference type="NCBI Taxonomy" id="853"/>
    <lineage>
        <taxon>Bacteria</taxon>
        <taxon>Bacillati</taxon>
        <taxon>Bacillota</taxon>
        <taxon>Clostridia</taxon>
        <taxon>Eubacteriales</taxon>
        <taxon>Oscillospiraceae</taxon>
        <taxon>Faecalibacterium</taxon>
    </lineage>
</organism>
<dbReference type="EMBL" id="CYXN01000001">
    <property type="protein sequence ID" value="CUM72963.1"/>
    <property type="molecule type" value="Genomic_DNA"/>
</dbReference>
<dbReference type="Pfam" id="PF11760">
    <property type="entry name" value="CbiG_N"/>
    <property type="match status" value="1"/>
</dbReference>
<dbReference type="RefSeq" id="WP_055184614.1">
    <property type="nucleotide sequence ID" value="NZ_CYXN01000001.1"/>
</dbReference>
<accession>A0A173R4Y3</accession>
<protein>
    <submittedName>
        <fullName evidence="3">Cobalamin biosynthesis protein CbiG</fullName>
    </submittedName>
</protein>
<evidence type="ECO:0000259" key="2">
    <source>
        <dbReference type="Pfam" id="PF11760"/>
    </source>
</evidence>
<feature type="domain" description="CobE/GbiG C-terminal" evidence="1">
    <location>
        <begin position="203"/>
        <end position="319"/>
    </location>
</feature>
<dbReference type="InterPro" id="IPR021744">
    <property type="entry name" value="CbiG_N"/>
</dbReference>
<feature type="domain" description="Cobalamin synthesis G N-terminal" evidence="2">
    <location>
        <begin position="40"/>
        <end position="120"/>
    </location>
</feature>
<dbReference type="SUPFAM" id="SSF159672">
    <property type="entry name" value="CbiG N-terminal domain-like"/>
    <property type="match status" value="1"/>
</dbReference>
<reference evidence="3 4" key="1">
    <citation type="submission" date="2015-09" db="EMBL/GenBank/DDBJ databases">
        <authorList>
            <consortium name="Pathogen Informatics"/>
        </authorList>
    </citation>
    <scope>NUCLEOTIDE SEQUENCE [LARGE SCALE GENOMIC DNA]</scope>
    <source>
        <strain evidence="3 4">2789STDY5834970</strain>
    </source>
</reference>
<dbReference type="PANTHER" id="PTHR37477">
    <property type="entry name" value="COBALT-PRECORRIN-5A HYDROLASE"/>
    <property type="match status" value="1"/>
</dbReference>
<dbReference type="InterPro" id="IPR038029">
    <property type="entry name" value="GbiG_N_sf"/>
</dbReference>